<dbReference type="EnsemblMetazoa" id="Aqu2.1.07790_001">
    <property type="protein sequence ID" value="Aqu2.1.07790_001"/>
    <property type="gene ID" value="Aqu2.1.07790"/>
</dbReference>
<accession>A0A1X7T016</accession>
<dbReference type="PROSITE" id="PS50017">
    <property type="entry name" value="DEATH_DOMAIN"/>
    <property type="match status" value="2"/>
</dbReference>
<dbReference type="CDD" id="cd01670">
    <property type="entry name" value="Death"/>
    <property type="match status" value="2"/>
</dbReference>
<dbReference type="GO" id="GO:0007165">
    <property type="term" value="P:signal transduction"/>
    <property type="evidence" value="ECO:0007669"/>
    <property type="project" value="InterPro"/>
</dbReference>
<dbReference type="OrthoDB" id="10664779at2759"/>
<organism evidence="3">
    <name type="scientific">Amphimedon queenslandica</name>
    <name type="common">Sponge</name>
    <dbReference type="NCBI Taxonomy" id="400682"/>
    <lineage>
        <taxon>Eukaryota</taxon>
        <taxon>Metazoa</taxon>
        <taxon>Porifera</taxon>
        <taxon>Demospongiae</taxon>
        <taxon>Heteroscleromorpha</taxon>
        <taxon>Haplosclerida</taxon>
        <taxon>Niphatidae</taxon>
        <taxon>Amphimedon</taxon>
    </lineage>
</organism>
<evidence type="ECO:0000259" key="2">
    <source>
        <dbReference type="PROSITE" id="PS50017"/>
    </source>
</evidence>
<dbReference type="SUPFAM" id="SSF47986">
    <property type="entry name" value="DEATH domain"/>
    <property type="match status" value="2"/>
</dbReference>
<dbReference type="Pfam" id="PF00531">
    <property type="entry name" value="Death"/>
    <property type="match status" value="1"/>
</dbReference>
<proteinExistence type="predicted"/>
<sequence>MDDPRSVLSIGDLNFVVSKLERNDFPEDRWNELGLKLHISQPKLNTVKANNPLDVKGCLRRCLVLWLQQSYDVDKYGLPTMQLLATVVEEMGLGAVAIKIGKIEGPEGPLLQISDLEYVFVTLNEVSFPPTQWIPLGLALGLDHQTLEAIKANDYRNIHQYLRECLSWWLQRFDDVDAKEKPKMTTLCDALERIGQKAVADYIRLKALDQKLASPIQAVDDEASSPGFGSHFLKEGIYKEIQERSYEINESNIMLKEELDAAKKKIAELEEKLDTAEKELYYTAEKANIILREGLDAAKKEIAELEEKLNTAEK</sequence>
<feature type="domain" description="Death" evidence="2">
    <location>
        <begin position="29"/>
        <end position="104"/>
    </location>
</feature>
<reference evidence="3" key="1">
    <citation type="submission" date="2017-05" db="UniProtKB">
        <authorList>
            <consortium name="EnsemblMetazoa"/>
        </authorList>
    </citation>
    <scope>IDENTIFICATION</scope>
</reference>
<evidence type="ECO:0000256" key="1">
    <source>
        <dbReference type="SAM" id="Coils"/>
    </source>
</evidence>
<dbReference type="AlphaFoldDB" id="A0A1X7T016"/>
<keyword evidence="1" id="KW-0175">Coiled coil</keyword>
<feature type="domain" description="Death" evidence="2">
    <location>
        <begin position="132"/>
        <end position="207"/>
    </location>
</feature>
<dbReference type="InterPro" id="IPR011029">
    <property type="entry name" value="DEATH-like_dom_sf"/>
</dbReference>
<protein>
    <recommendedName>
        <fullName evidence="2">Death domain-containing protein</fullName>
    </recommendedName>
</protein>
<dbReference type="Gene3D" id="1.10.533.10">
    <property type="entry name" value="Death Domain, Fas"/>
    <property type="match status" value="2"/>
</dbReference>
<feature type="coiled-coil region" evidence="1">
    <location>
        <begin position="252"/>
        <end position="308"/>
    </location>
</feature>
<evidence type="ECO:0000313" key="3">
    <source>
        <dbReference type="EnsemblMetazoa" id="Aqu2.1.07790_001"/>
    </source>
</evidence>
<dbReference type="InterPro" id="IPR000488">
    <property type="entry name" value="Death_dom"/>
</dbReference>
<name>A0A1X7T016_AMPQE</name>
<dbReference type="InParanoid" id="A0A1X7T016"/>